<comment type="caution">
    <text evidence="5">The sequence shown here is derived from an EMBL/GenBank/DDBJ whole genome shotgun (WGS) entry which is preliminary data.</text>
</comment>
<reference evidence="6" key="1">
    <citation type="submission" date="2017-01" db="EMBL/GenBank/DDBJ databases">
        <title>Comparative genomics of anhydrobiosis in the tardigrade Hypsibius dujardini.</title>
        <authorList>
            <person name="Yoshida Y."/>
            <person name="Koutsovoulos G."/>
            <person name="Laetsch D."/>
            <person name="Stevens L."/>
            <person name="Kumar S."/>
            <person name="Horikawa D."/>
            <person name="Ishino K."/>
            <person name="Komine S."/>
            <person name="Tomita M."/>
            <person name="Blaxter M."/>
            <person name="Arakawa K."/>
        </authorList>
    </citation>
    <scope>NUCLEOTIDE SEQUENCE [LARGE SCALE GENOMIC DNA]</scope>
    <source>
        <strain evidence="6">Z151</strain>
    </source>
</reference>
<dbReference type="Pfam" id="PF10937">
    <property type="entry name" value="Kgd4-YMR31"/>
    <property type="match status" value="1"/>
</dbReference>
<dbReference type="EMBL" id="MTYJ01000017">
    <property type="protein sequence ID" value="OQV22386.1"/>
    <property type="molecule type" value="Genomic_DNA"/>
</dbReference>
<comment type="similarity">
    <text evidence="3">Belongs to the alpha-ketoglutarate dehydrogenase component 4 family.</text>
</comment>
<gene>
    <name evidence="5" type="ORF">BV898_03563</name>
</gene>
<accession>A0A1W0X4G0</accession>
<dbReference type="GO" id="GO:0005739">
    <property type="term" value="C:mitochondrion"/>
    <property type="evidence" value="ECO:0007669"/>
    <property type="project" value="UniProtKB-SubCell"/>
</dbReference>
<evidence type="ECO:0000256" key="1">
    <source>
        <dbReference type="ARBA" id="ARBA00004173"/>
    </source>
</evidence>
<evidence type="ECO:0000313" key="6">
    <source>
        <dbReference type="Proteomes" id="UP000192578"/>
    </source>
</evidence>
<evidence type="ECO:0008006" key="7">
    <source>
        <dbReference type="Google" id="ProtNLM"/>
    </source>
</evidence>
<feature type="compositionally biased region" description="Polar residues" evidence="4">
    <location>
        <begin position="71"/>
        <end position="89"/>
    </location>
</feature>
<feature type="region of interest" description="Disordered" evidence="4">
    <location>
        <begin position="71"/>
        <end position="144"/>
    </location>
</feature>
<evidence type="ECO:0000256" key="3">
    <source>
        <dbReference type="ARBA" id="ARBA00043970"/>
    </source>
</evidence>
<dbReference type="InterPro" id="IPR020373">
    <property type="entry name" value="Kgd4/YMR-31"/>
</dbReference>
<proteinExistence type="inferred from homology"/>
<comment type="subcellular location">
    <subcellularLocation>
        <location evidence="1">Mitochondrion</location>
    </subcellularLocation>
</comment>
<organism evidence="5 6">
    <name type="scientific">Hypsibius exemplaris</name>
    <name type="common">Freshwater tardigrade</name>
    <dbReference type="NCBI Taxonomy" id="2072580"/>
    <lineage>
        <taxon>Eukaryota</taxon>
        <taxon>Metazoa</taxon>
        <taxon>Ecdysozoa</taxon>
        <taxon>Tardigrada</taxon>
        <taxon>Eutardigrada</taxon>
        <taxon>Parachela</taxon>
        <taxon>Hypsibioidea</taxon>
        <taxon>Hypsibiidae</taxon>
        <taxon>Hypsibius</taxon>
    </lineage>
</organism>
<dbReference type="OrthoDB" id="2116030at2759"/>
<sequence length="144" mass="15055">MTAFVNSLRNLFRSTTKTIPAATSVRGGEQSKAPTPSVAPPEVPAMASLSARAAAMVKPHVPLIRFRYSKGVTSHSATPGSSTTTQRPQSTGPSSGKGSSSSALDDLPPRYRRRQMSQEEADSINTGGAPPEVVKPLAGKPKAR</sequence>
<evidence type="ECO:0000256" key="4">
    <source>
        <dbReference type="SAM" id="MobiDB-lite"/>
    </source>
</evidence>
<keyword evidence="6" id="KW-1185">Reference proteome</keyword>
<dbReference type="Proteomes" id="UP000192578">
    <property type="component" value="Unassembled WGS sequence"/>
</dbReference>
<evidence type="ECO:0000256" key="2">
    <source>
        <dbReference type="ARBA" id="ARBA00023128"/>
    </source>
</evidence>
<protein>
    <recommendedName>
        <fullName evidence="7">28S ribosomal protein S36, mitochondrial</fullName>
    </recommendedName>
</protein>
<name>A0A1W0X4G0_HYPEX</name>
<feature type="region of interest" description="Disordered" evidence="4">
    <location>
        <begin position="19"/>
        <end position="42"/>
    </location>
</feature>
<evidence type="ECO:0000313" key="5">
    <source>
        <dbReference type="EMBL" id="OQV22386.1"/>
    </source>
</evidence>
<dbReference type="AlphaFoldDB" id="A0A1W0X4G0"/>
<dbReference type="GO" id="GO:0006103">
    <property type="term" value="P:2-oxoglutarate metabolic process"/>
    <property type="evidence" value="ECO:0007669"/>
    <property type="project" value="InterPro"/>
</dbReference>
<feature type="compositionally biased region" description="Low complexity" evidence="4">
    <location>
        <begin position="90"/>
        <end position="102"/>
    </location>
</feature>
<keyword evidence="2" id="KW-0496">Mitochondrion</keyword>